<dbReference type="InterPro" id="IPR004161">
    <property type="entry name" value="EFTu-like_2"/>
</dbReference>
<dbReference type="SUPFAM" id="SSF50447">
    <property type="entry name" value="Translation proteins"/>
    <property type="match status" value="1"/>
</dbReference>
<keyword evidence="8" id="KW-1185">Reference proteome</keyword>
<dbReference type="Gene3D" id="2.40.30.10">
    <property type="entry name" value="Translation factors"/>
    <property type="match status" value="1"/>
</dbReference>
<gene>
    <name evidence="7" type="ORF">AGERDE_LOCUS12728</name>
</gene>
<dbReference type="CDD" id="cd16262">
    <property type="entry name" value="EFG_III"/>
    <property type="match status" value="1"/>
</dbReference>
<dbReference type="InterPro" id="IPR027417">
    <property type="entry name" value="P-loop_NTPase"/>
</dbReference>
<dbReference type="InterPro" id="IPR000640">
    <property type="entry name" value="EFG_V-like"/>
</dbReference>
<dbReference type="SMART" id="SM00838">
    <property type="entry name" value="EFG_C"/>
    <property type="match status" value="1"/>
</dbReference>
<dbReference type="InterPro" id="IPR035647">
    <property type="entry name" value="EFG_III/V"/>
</dbReference>
<dbReference type="InterPro" id="IPR035649">
    <property type="entry name" value="EFG_V"/>
</dbReference>
<keyword evidence="2" id="KW-0251">Elongation factor</keyword>
<dbReference type="InterPro" id="IPR014721">
    <property type="entry name" value="Ribsml_uS5_D2-typ_fold_subgr"/>
</dbReference>
<dbReference type="FunFam" id="3.30.70.240:FF:000001">
    <property type="entry name" value="Elongation factor G"/>
    <property type="match status" value="1"/>
</dbReference>
<dbReference type="InterPro" id="IPR009000">
    <property type="entry name" value="Transl_B-barrel_sf"/>
</dbReference>
<dbReference type="Gene3D" id="3.30.70.240">
    <property type="match status" value="1"/>
</dbReference>
<dbReference type="InterPro" id="IPR020568">
    <property type="entry name" value="Ribosomal_Su5_D2-typ_SF"/>
</dbReference>
<proteinExistence type="predicted"/>
<evidence type="ECO:0000259" key="6">
    <source>
        <dbReference type="SMART" id="SM00889"/>
    </source>
</evidence>
<name>A0A9N9HK23_9GLOM</name>
<evidence type="ECO:0000313" key="7">
    <source>
        <dbReference type="EMBL" id="CAG8682338.1"/>
    </source>
</evidence>
<dbReference type="PANTHER" id="PTHR43261">
    <property type="entry name" value="TRANSLATION ELONGATION FACTOR G-RELATED"/>
    <property type="match status" value="1"/>
</dbReference>
<dbReference type="InterPro" id="IPR041095">
    <property type="entry name" value="EFG_II"/>
</dbReference>
<organism evidence="7 8">
    <name type="scientific">Ambispora gerdemannii</name>
    <dbReference type="NCBI Taxonomy" id="144530"/>
    <lineage>
        <taxon>Eukaryota</taxon>
        <taxon>Fungi</taxon>
        <taxon>Fungi incertae sedis</taxon>
        <taxon>Mucoromycota</taxon>
        <taxon>Glomeromycotina</taxon>
        <taxon>Glomeromycetes</taxon>
        <taxon>Archaeosporales</taxon>
        <taxon>Ambisporaceae</taxon>
        <taxon>Ambispora</taxon>
    </lineage>
</organism>
<dbReference type="Gene3D" id="3.40.50.300">
    <property type="entry name" value="P-loop containing nucleotide triphosphate hydrolases"/>
    <property type="match status" value="1"/>
</dbReference>
<accession>A0A9N9HK23</accession>
<dbReference type="Gene3D" id="3.30.230.10">
    <property type="match status" value="1"/>
</dbReference>
<protein>
    <submittedName>
        <fullName evidence="7">7495_t:CDS:1</fullName>
    </submittedName>
</protein>
<feature type="domain" description="Elongation factor EFG" evidence="5">
    <location>
        <begin position="328"/>
        <end position="415"/>
    </location>
</feature>
<evidence type="ECO:0000256" key="2">
    <source>
        <dbReference type="ARBA" id="ARBA00022768"/>
    </source>
</evidence>
<sequence>KATLTGKFFPVFCGSAYKYVGVKLVLDGVVDYLPSPVDVPPIPVFSPQDKSKQGKVSANSYIYNVNQGKKERVGRLVRMHANNKEEVKSVGAGDIAAVIGLEHTITGDTFGEEKNPLLLETIDFAEPVITQAIEPKTNEDKEKLREALEKLKIQDPSFKYWIDRETGQMIIAGMGELHLEVSVERLRREFKLEIESKQQKVSYRETITQKVENVEGEYKKQTGGSGHFARVKLTFEPNKGKGFEFVDAKKGQEMSNKDAEEVKEGLEEAMSSGLLLNYPLLDIKVTLLEGKRHTVDTKPGDFKNAAILAFRGDKTEERQKKIQELGVVLLEPIMQLEVVVPKDYMGDILANLSSRRAVIESTEEREGDSYIGGKTPLREILNYTTTLRQITKGRGTYSMHLSHYQEVASDILAEILKEEKLQ</sequence>
<keyword evidence="1" id="KW-0547">Nucleotide-binding</keyword>
<dbReference type="Pfam" id="PF03764">
    <property type="entry name" value="EFG_IV"/>
    <property type="match status" value="1"/>
</dbReference>
<dbReference type="Gene3D" id="3.30.70.870">
    <property type="entry name" value="Elongation Factor G (Translational Gtpase), domain 3"/>
    <property type="match status" value="1"/>
</dbReference>
<evidence type="ECO:0000259" key="5">
    <source>
        <dbReference type="SMART" id="SM00838"/>
    </source>
</evidence>
<dbReference type="SUPFAM" id="SSF54980">
    <property type="entry name" value="EF-G C-terminal domain-like"/>
    <property type="match status" value="2"/>
</dbReference>
<dbReference type="Pfam" id="PF14492">
    <property type="entry name" value="EFG_III"/>
    <property type="match status" value="1"/>
</dbReference>
<evidence type="ECO:0000313" key="8">
    <source>
        <dbReference type="Proteomes" id="UP000789831"/>
    </source>
</evidence>
<dbReference type="SUPFAM" id="SSF54211">
    <property type="entry name" value="Ribosomal protein S5 domain 2-like"/>
    <property type="match status" value="1"/>
</dbReference>
<keyword evidence="4" id="KW-0342">GTP-binding</keyword>
<dbReference type="EMBL" id="CAJVPL010010876">
    <property type="protein sequence ID" value="CAG8682338.1"/>
    <property type="molecule type" value="Genomic_DNA"/>
</dbReference>
<feature type="domain" description="Translation elongation factor EFG/EF2" evidence="6">
    <location>
        <begin position="200"/>
        <end position="318"/>
    </location>
</feature>
<dbReference type="AlphaFoldDB" id="A0A9N9HK23"/>
<dbReference type="PANTHER" id="PTHR43261:SF1">
    <property type="entry name" value="RIBOSOME-RELEASING FACTOR 2, MITOCHONDRIAL"/>
    <property type="match status" value="1"/>
</dbReference>
<evidence type="ECO:0000256" key="4">
    <source>
        <dbReference type="ARBA" id="ARBA00023134"/>
    </source>
</evidence>
<feature type="non-terminal residue" evidence="7">
    <location>
        <position position="1"/>
    </location>
</feature>
<dbReference type="Pfam" id="PF03144">
    <property type="entry name" value="GTP_EFTU_D2"/>
    <property type="match status" value="1"/>
</dbReference>
<comment type="caution">
    <text evidence="7">The sequence shown here is derived from an EMBL/GenBank/DDBJ whole genome shotgun (WGS) entry which is preliminary data.</text>
</comment>
<dbReference type="InterPro" id="IPR009022">
    <property type="entry name" value="EFG_III"/>
</dbReference>
<dbReference type="CDD" id="cd03713">
    <property type="entry name" value="EFG_mtEFG_C"/>
    <property type="match status" value="1"/>
</dbReference>
<dbReference type="GO" id="GO:0005525">
    <property type="term" value="F:GTP binding"/>
    <property type="evidence" value="ECO:0007669"/>
    <property type="project" value="UniProtKB-KW"/>
</dbReference>
<dbReference type="GO" id="GO:0032790">
    <property type="term" value="P:ribosome disassembly"/>
    <property type="evidence" value="ECO:0007669"/>
    <property type="project" value="TreeGrafter"/>
</dbReference>
<reference evidence="7" key="1">
    <citation type="submission" date="2021-06" db="EMBL/GenBank/DDBJ databases">
        <authorList>
            <person name="Kallberg Y."/>
            <person name="Tangrot J."/>
            <person name="Rosling A."/>
        </authorList>
    </citation>
    <scope>NUCLEOTIDE SEQUENCE</scope>
    <source>
        <strain evidence="7">MT106</strain>
    </source>
</reference>
<dbReference type="Proteomes" id="UP000789831">
    <property type="component" value="Unassembled WGS sequence"/>
</dbReference>
<evidence type="ECO:0000256" key="1">
    <source>
        <dbReference type="ARBA" id="ARBA00022741"/>
    </source>
</evidence>
<dbReference type="GO" id="GO:0003746">
    <property type="term" value="F:translation elongation factor activity"/>
    <property type="evidence" value="ECO:0007669"/>
    <property type="project" value="UniProtKB-KW"/>
</dbReference>
<dbReference type="InterPro" id="IPR005517">
    <property type="entry name" value="Transl_elong_EFG/EF2_IV"/>
</dbReference>
<dbReference type="SMART" id="SM00889">
    <property type="entry name" value="EFG_IV"/>
    <property type="match status" value="1"/>
</dbReference>
<dbReference type="OrthoDB" id="198619at2759"/>
<evidence type="ECO:0000256" key="3">
    <source>
        <dbReference type="ARBA" id="ARBA00022917"/>
    </source>
</evidence>
<dbReference type="Pfam" id="PF00679">
    <property type="entry name" value="EFG_C"/>
    <property type="match status" value="1"/>
</dbReference>
<dbReference type="FunFam" id="3.30.70.870:FF:000001">
    <property type="entry name" value="Elongation factor G"/>
    <property type="match status" value="1"/>
</dbReference>
<keyword evidence="3" id="KW-0648">Protein biosynthesis</keyword>